<evidence type="ECO:0000259" key="11">
    <source>
        <dbReference type="PROSITE" id="PS50188"/>
    </source>
</evidence>
<feature type="domain" description="B30.2/SPRY" evidence="11">
    <location>
        <begin position="333"/>
        <end position="520"/>
    </location>
</feature>
<organism evidence="12 13">
    <name type="scientific">Pyxicephalus adspersus</name>
    <name type="common">African bullfrog</name>
    <dbReference type="NCBI Taxonomy" id="30357"/>
    <lineage>
        <taxon>Eukaryota</taxon>
        <taxon>Metazoa</taxon>
        <taxon>Chordata</taxon>
        <taxon>Craniata</taxon>
        <taxon>Vertebrata</taxon>
        <taxon>Euteleostomi</taxon>
        <taxon>Amphibia</taxon>
        <taxon>Batrachia</taxon>
        <taxon>Anura</taxon>
        <taxon>Neobatrachia</taxon>
        <taxon>Ranoidea</taxon>
        <taxon>Pyxicephalidae</taxon>
        <taxon>Pyxicephalinae</taxon>
        <taxon>Pyxicephalus</taxon>
    </lineage>
</organism>
<dbReference type="Gene3D" id="4.10.830.40">
    <property type="match status" value="1"/>
</dbReference>
<dbReference type="Pfam" id="PF25600">
    <property type="entry name" value="TRIM_CC"/>
    <property type="match status" value="1"/>
</dbReference>
<feature type="domain" description="B box-type" evidence="10">
    <location>
        <begin position="135"/>
        <end position="176"/>
    </location>
</feature>
<dbReference type="InterPro" id="IPR003877">
    <property type="entry name" value="SPRY_dom"/>
</dbReference>
<dbReference type="SUPFAM" id="SSF57850">
    <property type="entry name" value="RING/U-box"/>
    <property type="match status" value="1"/>
</dbReference>
<dbReference type="Proteomes" id="UP001181693">
    <property type="component" value="Unassembled WGS sequence"/>
</dbReference>
<evidence type="ECO:0000256" key="1">
    <source>
        <dbReference type="ARBA" id="ARBA00022588"/>
    </source>
</evidence>
<keyword evidence="13" id="KW-1185">Reference proteome</keyword>
<comment type="caution">
    <text evidence="12">The sequence shown here is derived from an EMBL/GenBank/DDBJ whole genome shotgun (WGS) entry which is preliminary data.</text>
</comment>
<evidence type="ECO:0000313" key="13">
    <source>
        <dbReference type="Proteomes" id="UP001181693"/>
    </source>
</evidence>
<evidence type="ECO:0000256" key="3">
    <source>
        <dbReference type="ARBA" id="ARBA00022771"/>
    </source>
</evidence>
<dbReference type="InterPro" id="IPR051051">
    <property type="entry name" value="E3_ubiq-ligase_TRIM/RNF"/>
</dbReference>
<evidence type="ECO:0000256" key="8">
    <source>
        <dbReference type="SAM" id="MobiDB-lite"/>
    </source>
</evidence>
<dbReference type="GO" id="GO:0008270">
    <property type="term" value="F:zinc ion binding"/>
    <property type="evidence" value="ECO:0007669"/>
    <property type="project" value="UniProtKB-KW"/>
</dbReference>
<dbReference type="SUPFAM" id="SSF49899">
    <property type="entry name" value="Concanavalin A-like lectins/glucanases"/>
    <property type="match status" value="1"/>
</dbReference>
<evidence type="ECO:0000259" key="9">
    <source>
        <dbReference type="PROSITE" id="PS50089"/>
    </source>
</evidence>
<dbReference type="InterPro" id="IPR013083">
    <property type="entry name" value="Znf_RING/FYVE/PHD"/>
</dbReference>
<protein>
    <submittedName>
        <fullName evidence="12">Uncharacterized protein</fullName>
    </submittedName>
</protein>
<dbReference type="PROSITE" id="PS50119">
    <property type="entry name" value="ZF_BBOX"/>
    <property type="match status" value="1"/>
</dbReference>
<sequence length="520" mass="59714">MASADMREELNCSICLNIYTDPVTLRCGHNFCRLCIDRFLDTQAESGVYSCPDCREKFHKRPVVHRNLALRNIAERFLSVQSQWEDSGIFCSYCIHSPVPAAKSCLLCEASLCHDHLRVHSKSEEHILSDPTTAPGNKKCSIHKKPLMYYCTKDRSCICLSCCLNGDHRGHQVDLMNEASEKKKKKLHAVMESLKASKDKTDTRVKSLYEQRKQIPSKAEVLKRNVNDLFKDLKKHLDDLKKKVLNEVSRQENQNASSVAHLIQQLEIKKVELSKKIHHIEELCNMTDPLSVLQNPDSQYEDNDVKKDEENIPNPADVVDELDEGMISAMLHKGLSDIMTNVSKGFHTPWVSEILLDVHTASNNVHISGDQKTASWTQRSQGRQENPERFQSFKVLSSTKFSSGRHFWEVETNKQGDWRIGMAYASIERKGDHSNVGNNDKSWGLRWWCNQLSVRYDCKEINLSPKFLSRSVGIYLDYEGGRLSFYDMCSSPRHLHTYKARFTEPLHVVFAVWNNAWLKI</sequence>
<dbReference type="PROSITE" id="PS00518">
    <property type="entry name" value="ZF_RING_1"/>
    <property type="match status" value="1"/>
</dbReference>
<evidence type="ECO:0000256" key="2">
    <source>
        <dbReference type="ARBA" id="ARBA00022723"/>
    </source>
</evidence>
<evidence type="ECO:0000256" key="7">
    <source>
        <dbReference type="SAM" id="Coils"/>
    </source>
</evidence>
<dbReference type="SMART" id="SM00449">
    <property type="entry name" value="SPRY"/>
    <property type="match status" value="1"/>
</dbReference>
<accession>A0AAV3ARI2</accession>
<dbReference type="Gene3D" id="3.30.160.60">
    <property type="entry name" value="Classic Zinc Finger"/>
    <property type="match status" value="1"/>
</dbReference>
<dbReference type="Gene3D" id="3.30.40.10">
    <property type="entry name" value="Zinc/RING finger domain, C3HC4 (zinc finger)"/>
    <property type="match status" value="1"/>
</dbReference>
<dbReference type="SMART" id="SM00336">
    <property type="entry name" value="BBOX"/>
    <property type="match status" value="1"/>
</dbReference>
<evidence type="ECO:0000313" key="12">
    <source>
        <dbReference type="EMBL" id="DBA27635.1"/>
    </source>
</evidence>
<dbReference type="Pfam" id="PF00622">
    <property type="entry name" value="SPRY"/>
    <property type="match status" value="1"/>
</dbReference>
<dbReference type="PRINTS" id="PR01407">
    <property type="entry name" value="BUTYPHLNCDUF"/>
</dbReference>
<keyword evidence="1" id="KW-0399">Innate immunity</keyword>
<dbReference type="AlphaFoldDB" id="A0AAV3ARI2"/>
<feature type="domain" description="RING-type" evidence="9">
    <location>
        <begin position="12"/>
        <end position="55"/>
    </location>
</feature>
<dbReference type="PANTHER" id="PTHR25465">
    <property type="entry name" value="B-BOX DOMAIN CONTAINING"/>
    <property type="match status" value="1"/>
</dbReference>
<keyword evidence="4" id="KW-0862">Zinc</keyword>
<dbReference type="Pfam" id="PF13445">
    <property type="entry name" value="zf-RING_UBOX"/>
    <property type="match status" value="1"/>
</dbReference>
<dbReference type="PROSITE" id="PS50188">
    <property type="entry name" value="B302_SPRY"/>
    <property type="match status" value="1"/>
</dbReference>
<dbReference type="InterPro" id="IPR043136">
    <property type="entry name" value="B30.2/SPRY_sf"/>
</dbReference>
<feature type="coiled-coil region" evidence="7">
    <location>
        <begin position="223"/>
        <end position="283"/>
    </location>
</feature>
<dbReference type="InterPro" id="IPR001870">
    <property type="entry name" value="B30.2/SPRY"/>
</dbReference>
<dbReference type="Pfam" id="PF00643">
    <property type="entry name" value="zf-B_box"/>
    <property type="match status" value="1"/>
</dbReference>
<dbReference type="InterPro" id="IPR003879">
    <property type="entry name" value="Butyrophylin_SPRY"/>
</dbReference>
<dbReference type="InterPro" id="IPR017907">
    <property type="entry name" value="Znf_RING_CS"/>
</dbReference>
<dbReference type="InterPro" id="IPR027370">
    <property type="entry name" value="Znf-RING_euk"/>
</dbReference>
<dbReference type="CDD" id="cd19769">
    <property type="entry name" value="Bbox2_TRIM16-like"/>
    <property type="match status" value="1"/>
</dbReference>
<reference evidence="12" key="1">
    <citation type="thesis" date="2020" institute="ProQuest LLC" country="789 East Eisenhower Parkway, Ann Arbor, MI, USA">
        <title>Comparative Genomics and Chromosome Evolution.</title>
        <authorList>
            <person name="Mudd A.B."/>
        </authorList>
    </citation>
    <scope>NUCLEOTIDE SEQUENCE</scope>
    <source>
        <strain evidence="12">1538</strain>
        <tissue evidence="12">Blood</tissue>
    </source>
</reference>
<dbReference type="EMBL" id="DYDO01000003">
    <property type="protein sequence ID" value="DBA27635.1"/>
    <property type="molecule type" value="Genomic_DNA"/>
</dbReference>
<dbReference type="SMART" id="SM00184">
    <property type="entry name" value="RING"/>
    <property type="match status" value="1"/>
</dbReference>
<dbReference type="InterPro" id="IPR013320">
    <property type="entry name" value="ConA-like_dom_sf"/>
</dbReference>
<dbReference type="InterPro" id="IPR000315">
    <property type="entry name" value="Znf_B-box"/>
</dbReference>
<dbReference type="PANTHER" id="PTHR25465:SF48">
    <property type="entry name" value="E3 UBIQUITIN-PROTEIN LIGASE TRIM39"/>
    <property type="match status" value="1"/>
</dbReference>
<keyword evidence="5" id="KW-0391">Immunity</keyword>
<proteinExistence type="predicted"/>
<evidence type="ECO:0000256" key="6">
    <source>
        <dbReference type="PROSITE-ProRule" id="PRU00024"/>
    </source>
</evidence>
<keyword evidence="2" id="KW-0479">Metal-binding</keyword>
<dbReference type="GO" id="GO:0045087">
    <property type="term" value="P:innate immune response"/>
    <property type="evidence" value="ECO:0007669"/>
    <property type="project" value="UniProtKB-KW"/>
</dbReference>
<dbReference type="InterPro" id="IPR001841">
    <property type="entry name" value="Znf_RING"/>
</dbReference>
<keyword evidence="7" id="KW-0175">Coiled coil</keyword>
<gene>
    <name evidence="12" type="ORF">GDO54_008104</name>
</gene>
<name>A0AAV3ARI2_PYXAD</name>
<dbReference type="SUPFAM" id="SSF57845">
    <property type="entry name" value="B-box zinc-binding domain"/>
    <property type="match status" value="1"/>
</dbReference>
<dbReference type="Gene3D" id="2.60.120.920">
    <property type="match status" value="1"/>
</dbReference>
<evidence type="ECO:0000256" key="5">
    <source>
        <dbReference type="ARBA" id="ARBA00022859"/>
    </source>
</evidence>
<dbReference type="InterPro" id="IPR058030">
    <property type="entry name" value="TRIM8/14/16/25/29/45/65_CC"/>
</dbReference>
<evidence type="ECO:0000256" key="4">
    <source>
        <dbReference type="ARBA" id="ARBA00022833"/>
    </source>
</evidence>
<dbReference type="CDD" id="cd12891">
    <property type="entry name" value="SPRY_PRY_C-I_2"/>
    <property type="match status" value="1"/>
</dbReference>
<evidence type="ECO:0000259" key="10">
    <source>
        <dbReference type="PROSITE" id="PS50119"/>
    </source>
</evidence>
<keyword evidence="3 6" id="KW-0863">Zinc-finger</keyword>
<feature type="region of interest" description="Disordered" evidence="8">
    <location>
        <begin position="291"/>
        <end position="316"/>
    </location>
</feature>
<dbReference type="PROSITE" id="PS50089">
    <property type="entry name" value="ZF_RING_2"/>
    <property type="match status" value="1"/>
</dbReference>